<dbReference type="InterPro" id="IPR011583">
    <property type="entry name" value="Chitinase_II/V-like_cat"/>
</dbReference>
<dbReference type="PROSITE" id="PS51910">
    <property type="entry name" value="GH18_2"/>
    <property type="match status" value="1"/>
</dbReference>
<dbReference type="SUPFAM" id="SSF51445">
    <property type="entry name" value="(Trans)glycosidases"/>
    <property type="match status" value="1"/>
</dbReference>
<dbReference type="InterPro" id="IPR017853">
    <property type="entry name" value="GH"/>
</dbReference>
<evidence type="ECO:0000313" key="2">
    <source>
        <dbReference type="Proteomes" id="UP000235220"/>
    </source>
</evidence>
<dbReference type="Gene3D" id="3.10.50.10">
    <property type="match status" value="1"/>
</dbReference>
<dbReference type="Pfam" id="PF00704">
    <property type="entry name" value="Glyco_hydro_18"/>
    <property type="match status" value="1"/>
</dbReference>
<dbReference type="GO" id="GO:0008061">
    <property type="term" value="F:chitin binding"/>
    <property type="evidence" value="ECO:0007669"/>
    <property type="project" value="InterPro"/>
</dbReference>
<name>A0A2I4HBX4_JUGRE</name>
<dbReference type="PANTHER" id="PTHR11177:SF383">
    <property type="entry name" value="GLYCOSYL HYDROLASE FAMILY PROTEIN WITH CHITINASE INSERTION DOMAIN-CONTAINING PROTEIN"/>
    <property type="match status" value="1"/>
</dbReference>
<dbReference type="InterPro" id="IPR001223">
    <property type="entry name" value="Glyco_hydro18_cat"/>
</dbReference>
<gene>
    <name evidence="3" type="primary">LOC109015642</name>
</gene>
<dbReference type="OrthoDB" id="73875at2759"/>
<dbReference type="KEGG" id="jre:109015642"/>
<dbReference type="STRING" id="51240.A0A2I4HBX4"/>
<dbReference type="Proteomes" id="UP000235220">
    <property type="component" value="Chromosome 6"/>
</dbReference>
<accession>A0A2I4HBX4</accession>
<dbReference type="InterPro" id="IPR050314">
    <property type="entry name" value="Glycosyl_Hydrlase_18"/>
</dbReference>
<dbReference type="GO" id="GO:0004568">
    <property type="term" value="F:chitinase activity"/>
    <property type="evidence" value="ECO:0000318"/>
    <property type="project" value="GO_Central"/>
</dbReference>
<dbReference type="InterPro" id="IPR029070">
    <property type="entry name" value="Chitinase_insertion_sf"/>
</dbReference>
<feature type="region of interest" description="Disordered" evidence="1">
    <location>
        <begin position="349"/>
        <end position="396"/>
    </location>
</feature>
<dbReference type="AlphaFoldDB" id="A0A2I4HBX4"/>
<dbReference type="GeneID" id="109015642"/>
<evidence type="ECO:0000256" key="1">
    <source>
        <dbReference type="SAM" id="MobiDB-lite"/>
    </source>
</evidence>
<dbReference type="PANTHER" id="PTHR11177">
    <property type="entry name" value="CHITINASE"/>
    <property type="match status" value="1"/>
</dbReference>
<organism evidence="2 3">
    <name type="scientific">Juglans regia</name>
    <name type="common">English walnut</name>
    <dbReference type="NCBI Taxonomy" id="51240"/>
    <lineage>
        <taxon>Eukaryota</taxon>
        <taxon>Viridiplantae</taxon>
        <taxon>Streptophyta</taxon>
        <taxon>Embryophyta</taxon>
        <taxon>Tracheophyta</taxon>
        <taxon>Spermatophyta</taxon>
        <taxon>Magnoliopsida</taxon>
        <taxon>eudicotyledons</taxon>
        <taxon>Gunneridae</taxon>
        <taxon>Pentapetalae</taxon>
        <taxon>rosids</taxon>
        <taxon>fabids</taxon>
        <taxon>Fagales</taxon>
        <taxon>Juglandaceae</taxon>
        <taxon>Juglans</taxon>
    </lineage>
</organism>
<dbReference type="Gramene" id="Jr06_19860_p1">
    <property type="protein sequence ID" value="cds.Jr06_19860_p1"/>
    <property type="gene ID" value="Jr06_19860"/>
</dbReference>
<keyword evidence="2" id="KW-1185">Reference proteome</keyword>
<dbReference type="GO" id="GO:0006032">
    <property type="term" value="P:chitin catabolic process"/>
    <property type="evidence" value="ECO:0000318"/>
    <property type="project" value="GO_Central"/>
</dbReference>
<sequence length="396" mass="43871">MASSDSVVKAGYWIFGRDFNRPVDAIPFELFTHLYAGFAEVNANDGTVTIPEQYSVQFRTFTDTVRVRSPQVKTLLSIGGEGSNISPVVADENTRRTFISSSIDLARSYRFDGLDLCWLYPNSQTDNPENLSSLLQGWRTAAGSLLLTATVFHHRATTNFNYPIQAINEKLDWINVLAVDFYTPKSDSSPEHTGPVHAWRNPREQNKCGSEGIYNWINGIGPNPVKIDTQKLVLGLPFYGYKWTLTDSHQHDFFADAANPPTPAAIAFRNIQADYINLNNAGRLVNDPDMFVASYWHHDVTWIGFDDKHSIATKVKEAIRGYNLRGYFAWDLAADDDNWTLSKAASNARDNAIDNPGTSSTSTSTSTITTGGNTTTITITNTATSTNTNTNTSSVR</sequence>
<dbReference type="SMR" id="A0A2I4HBX4"/>
<dbReference type="GO" id="GO:0005975">
    <property type="term" value="P:carbohydrate metabolic process"/>
    <property type="evidence" value="ECO:0007669"/>
    <property type="project" value="InterPro"/>
</dbReference>
<feature type="compositionally biased region" description="Low complexity" evidence="1">
    <location>
        <begin position="357"/>
        <end position="396"/>
    </location>
</feature>
<dbReference type="RefSeq" id="XP_018853650.1">
    <property type="nucleotide sequence ID" value="XM_018998105.2"/>
</dbReference>
<reference evidence="3" key="1">
    <citation type="submission" date="2025-08" db="UniProtKB">
        <authorList>
            <consortium name="RefSeq"/>
        </authorList>
    </citation>
    <scope>IDENTIFICATION</scope>
    <source>
        <tissue evidence="3">Leaves</tissue>
    </source>
</reference>
<proteinExistence type="predicted"/>
<protein>
    <submittedName>
        <fullName evidence="3">Class V chitinase-like</fullName>
    </submittedName>
</protein>
<evidence type="ECO:0000313" key="3">
    <source>
        <dbReference type="RefSeq" id="XP_018853650.1"/>
    </source>
</evidence>
<dbReference type="Gene3D" id="3.20.20.80">
    <property type="entry name" value="Glycosidases"/>
    <property type="match status" value="1"/>
</dbReference>
<dbReference type="SMART" id="SM00636">
    <property type="entry name" value="Glyco_18"/>
    <property type="match status" value="1"/>
</dbReference>
<dbReference type="GO" id="GO:0005576">
    <property type="term" value="C:extracellular region"/>
    <property type="evidence" value="ECO:0000318"/>
    <property type="project" value="GO_Central"/>
</dbReference>